<protein>
    <submittedName>
        <fullName evidence="7">COLD REGULATED 314 INNER MEMBRANE 1</fullName>
    </submittedName>
</protein>
<sequence length="189" mass="20793">MLSLSLSSSSLSNSYALRIKSPNSHQGRAFCRVSPHLQQFPQQQSFTGLSYNPRRASVMAKKGRRFGAVCYSSPLAPGNLQWISAISTAVLMLAKGTAIHKSFLVPLFALLAPGSIVSWMKSEYGLWTAFLALLVRLFFFIPGKGVGAAIFNIYVGDCGSLPNYEAERKPRRFYYFIGNSSLSGFPAFF</sequence>
<comment type="caution">
    <text evidence="7">The sequence shown here is derived from an EMBL/GenBank/DDBJ whole genome shotgun (WGS) entry which is preliminary data.</text>
</comment>
<keyword evidence="4 6" id="KW-1133">Transmembrane helix</keyword>
<dbReference type="Pfam" id="PF05562">
    <property type="entry name" value="WCOR413"/>
    <property type="match status" value="1"/>
</dbReference>
<keyword evidence="3 6" id="KW-0812">Transmembrane</keyword>
<dbReference type="Proteomes" id="UP001190926">
    <property type="component" value="Unassembled WGS sequence"/>
</dbReference>
<evidence type="ECO:0000256" key="6">
    <source>
        <dbReference type="SAM" id="Phobius"/>
    </source>
</evidence>
<dbReference type="PANTHER" id="PTHR33596">
    <property type="entry name" value="COLD-REGULATED 413 PLASMA MEMBRANE PROTEIN 2"/>
    <property type="match status" value="1"/>
</dbReference>
<evidence type="ECO:0000256" key="5">
    <source>
        <dbReference type="ARBA" id="ARBA00023136"/>
    </source>
</evidence>
<dbReference type="PANTHER" id="PTHR33596:SF17">
    <property type="entry name" value="COLD-REGULATED 413 INNER MEMBRANE PROTEIN 1, CHLOROPLASTIC-RELATED"/>
    <property type="match status" value="1"/>
</dbReference>
<gene>
    <name evidence="7" type="ORF">C2S53_017554</name>
</gene>
<feature type="transmembrane region" description="Helical" evidence="6">
    <location>
        <begin position="103"/>
        <end position="120"/>
    </location>
</feature>
<accession>A0AAD4P4C0</accession>
<dbReference type="AlphaFoldDB" id="A0AAD4P4C0"/>
<dbReference type="InterPro" id="IPR008892">
    <property type="entry name" value="COR413"/>
</dbReference>
<organism evidence="7 8">
    <name type="scientific">Perilla frutescens var. hirtella</name>
    <name type="common">Perilla citriodora</name>
    <name type="synonym">Perilla setoyensis</name>
    <dbReference type="NCBI Taxonomy" id="608512"/>
    <lineage>
        <taxon>Eukaryota</taxon>
        <taxon>Viridiplantae</taxon>
        <taxon>Streptophyta</taxon>
        <taxon>Embryophyta</taxon>
        <taxon>Tracheophyta</taxon>
        <taxon>Spermatophyta</taxon>
        <taxon>Magnoliopsida</taxon>
        <taxon>eudicotyledons</taxon>
        <taxon>Gunneridae</taxon>
        <taxon>Pentapetalae</taxon>
        <taxon>asterids</taxon>
        <taxon>lamiids</taxon>
        <taxon>Lamiales</taxon>
        <taxon>Lamiaceae</taxon>
        <taxon>Nepetoideae</taxon>
        <taxon>Elsholtzieae</taxon>
        <taxon>Perilla</taxon>
    </lineage>
</organism>
<keyword evidence="5 6" id="KW-0472">Membrane</keyword>
<evidence type="ECO:0000256" key="2">
    <source>
        <dbReference type="ARBA" id="ARBA00005852"/>
    </source>
</evidence>
<evidence type="ECO:0000313" key="7">
    <source>
        <dbReference type="EMBL" id="KAH6825582.1"/>
    </source>
</evidence>
<evidence type="ECO:0000256" key="4">
    <source>
        <dbReference type="ARBA" id="ARBA00022989"/>
    </source>
</evidence>
<evidence type="ECO:0000256" key="3">
    <source>
        <dbReference type="ARBA" id="ARBA00022692"/>
    </source>
</evidence>
<evidence type="ECO:0000256" key="1">
    <source>
        <dbReference type="ARBA" id="ARBA00004141"/>
    </source>
</evidence>
<name>A0AAD4P4C0_PERFH</name>
<proteinExistence type="inferred from homology"/>
<reference evidence="7 8" key="1">
    <citation type="journal article" date="2021" name="Nat. Commun.">
        <title>Incipient diploidization of the medicinal plant Perilla within 10,000 years.</title>
        <authorList>
            <person name="Zhang Y."/>
            <person name="Shen Q."/>
            <person name="Leng L."/>
            <person name="Zhang D."/>
            <person name="Chen S."/>
            <person name="Shi Y."/>
            <person name="Ning Z."/>
            <person name="Chen S."/>
        </authorList>
    </citation>
    <scope>NUCLEOTIDE SEQUENCE [LARGE SCALE GENOMIC DNA]</scope>
    <source>
        <strain evidence="8">cv. PC099</strain>
    </source>
</reference>
<dbReference type="EMBL" id="SDAM02000175">
    <property type="protein sequence ID" value="KAH6825582.1"/>
    <property type="molecule type" value="Genomic_DNA"/>
</dbReference>
<dbReference type="GO" id="GO:0016020">
    <property type="term" value="C:membrane"/>
    <property type="evidence" value="ECO:0007669"/>
    <property type="project" value="UniProtKB-SubCell"/>
</dbReference>
<comment type="similarity">
    <text evidence="2">Belongs to the Cold-regulated 413 protein family.</text>
</comment>
<feature type="transmembrane region" description="Helical" evidence="6">
    <location>
        <begin position="126"/>
        <end position="143"/>
    </location>
</feature>
<comment type="subcellular location">
    <subcellularLocation>
        <location evidence="1">Membrane</location>
        <topology evidence="1">Multi-pass membrane protein</topology>
    </subcellularLocation>
</comment>
<evidence type="ECO:0000313" key="8">
    <source>
        <dbReference type="Proteomes" id="UP001190926"/>
    </source>
</evidence>
<keyword evidence="8" id="KW-1185">Reference proteome</keyword>